<sequence length="178" mass="18428">MDHQDRELILGLANRLRQAPPVLQDREAAELIAQQIACQPNAVYLLVQAVLLQEEALRQAQARSGATGTAQANAGFAPNPAFAPQPGYGTNAGYAQNPAFANPAFTQQHSGYGHDPHTGPGARGGFMKTAAAAAAGVAGGALLVAGANELFSDNQPQANQAQSQESGEDEGGFSFDLF</sequence>
<proteinExistence type="predicted"/>
<dbReference type="PATRIC" id="fig|68170.10.peg.4799"/>
<accession>A0A0F0H0E3</accession>
<organism evidence="2 3">
    <name type="scientific">Lentzea aerocolonigenes</name>
    <name type="common">Lechevalieria aerocolonigenes</name>
    <name type="synonym">Saccharothrix aerocolonigenes</name>
    <dbReference type="NCBI Taxonomy" id="68170"/>
    <lineage>
        <taxon>Bacteria</taxon>
        <taxon>Bacillati</taxon>
        <taxon>Actinomycetota</taxon>
        <taxon>Actinomycetes</taxon>
        <taxon>Pseudonocardiales</taxon>
        <taxon>Pseudonocardiaceae</taxon>
        <taxon>Lentzea</taxon>
    </lineage>
</organism>
<dbReference type="Proteomes" id="UP000033393">
    <property type="component" value="Unassembled WGS sequence"/>
</dbReference>
<protein>
    <recommendedName>
        <fullName evidence="4">ABC transporter substrate-binding protein</fullName>
    </recommendedName>
</protein>
<dbReference type="AlphaFoldDB" id="A0A0F0H0E3"/>
<evidence type="ECO:0000256" key="1">
    <source>
        <dbReference type="SAM" id="MobiDB-lite"/>
    </source>
</evidence>
<dbReference type="InterPro" id="IPR018648">
    <property type="entry name" value="DUF2076"/>
</dbReference>
<dbReference type="Pfam" id="PF09849">
    <property type="entry name" value="DUF2076"/>
    <property type="match status" value="2"/>
</dbReference>
<name>A0A0F0H0E3_LENAE</name>
<reference evidence="2 3" key="1">
    <citation type="submission" date="2015-02" db="EMBL/GenBank/DDBJ databases">
        <authorList>
            <person name="Ju K.-S."/>
            <person name="Doroghazi J.R."/>
            <person name="Metcalf W."/>
        </authorList>
    </citation>
    <scope>NUCLEOTIDE SEQUENCE [LARGE SCALE GENOMIC DNA]</scope>
    <source>
        <strain evidence="2 3">NRRL B-16140</strain>
    </source>
</reference>
<comment type="caution">
    <text evidence="2">The sequence shown here is derived from an EMBL/GenBank/DDBJ whole genome shotgun (WGS) entry which is preliminary data.</text>
</comment>
<evidence type="ECO:0008006" key="4">
    <source>
        <dbReference type="Google" id="ProtNLM"/>
    </source>
</evidence>
<dbReference type="OrthoDB" id="5084127at2"/>
<keyword evidence="3" id="KW-1185">Reference proteome</keyword>
<feature type="compositionally biased region" description="Polar residues" evidence="1">
    <location>
        <begin position="153"/>
        <end position="165"/>
    </location>
</feature>
<evidence type="ECO:0000313" key="3">
    <source>
        <dbReference type="Proteomes" id="UP000033393"/>
    </source>
</evidence>
<feature type="region of interest" description="Disordered" evidence="1">
    <location>
        <begin position="153"/>
        <end position="178"/>
    </location>
</feature>
<dbReference type="RefSeq" id="WP_045312998.1">
    <property type="nucleotide sequence ID" value="NZ_JYJG01000127.1"/>
</dbReference>
<gene>
    <name evidence="2" type="ORF">UK23_19490</name>
</gene>
<evidence type="ECO:0000313" key="2">
    <source>
        <dbReference type="EMBL" id="KJK47737.1"/>
    </source>
</evidence>
<dbReference type="EMBL" id="JYJG01000127">
    <property type="protein sequence ID" value="KJK47737.1"/>
    <property type="molecule type" value="Genomic_DNA"/>
</dbReference>